<reference evidence="2" key="1">
    <citation type="submission" date="2014-07" db="EMBL/GenBank/DDBJ databases">
        <title>Identification of a novel salt tolerance gene in wild soybean by whole-genome sequencing.</title>
        <authorList>
            <person name="Lam H.-M."/>
            <person name="Qi X."/>
            <person name="Li M.-W."/>
            <person name="Liu X."/>
            <person name="Xie M."/>
            <person name="Ni M."/>
            <person name="Xu X."/>
        </authorList>
    </citation>
    <scope>NUCLEOTIDE SEQUENCE [LARGE SCALE GENOMIC DNA]</scope>
    <source>
        <tissue evidence="2">Root</tissue>
    </source>
</reference>
<dbReference type="Gene3D" id="1.10.10.1210">
    <property type="entry name" value="MAGE homology domain, winged helix WH2 motif"/>
    <property type="match status" value="1"/>
</dbReference>
<organism evidence="2">
    <name type="scientific">Glycine soja</name>
    <name type="common">Wild soybean</name>
    <dbReference type="NCBI Taxonomy" id="3848"/>
    <lineage>
        <taxon>Eukaryota</taxon>
        <taxon>Viridiplantae</taxon>
        <taxon>Streptophyta</taxon>
        <taxon>Embryophyta</taxon>
        <taxon>Tracheophyta</taxon>
        <taxon>Spermatophyta</taxon>
        <taxon>Magnoliopsida</taxon>
        <taxon>eudicotyledons</taxon>
        <taxon>Gunneridae</taxon>
        <taxon>Pentapetalae</taxon>
        <taxon>rosids</taxon>
        <taxon>fabids</taxon>
        <taxon>Fabales</taxon>
        <taxon>Fabaceae</taxon>
        <taxon>Papilionoideae</taxon>
        <taxon>50 kb inversion clade</taxon>
        <taxon>NPAAA clade</taxon>
        <taxon>indigoferoid/millettioid clade</taxon>
        <taxon>Phaseoleae</taxon>
        <taxon>Glycine</taxon>
        <taxon>Glycine subgen. Soja</taxon>
    </lineage>
</organism>
<dbReference type="EMBL" id="KN661573">
    <property type="protein sequence ID" value="KHN14640.1"/>
    <property type="molecule type" value="Genomic_DNA"/>
</dbReference>
<accession>A0A0B2PZV3</accession>
<dbReference type="SMART" id="SM01373">
    <property type="entry name" value="MAGE"/>
    <property type="match status" value="1"/>
</dbReference>
<feature type="domain" description="MAGE" evidence="1">
    <location>
        <begin position="290"/>
        <end position="382"/>
    </location>
</feature>
<dbReference type="GO" id="GO:0005634">
    <property type="term" value="C:nucleus"/>
    <property type="evidence" value="ECO:0007669"/>
    <property type="project" value="TreeGrafter"/>
</dbReference>
<dbReference type="InterPro" id="IPR041899">
    <property type="entry name" value="MAGE_WH2"/>
</dbReference>
<dbReference type="PANTHER" id="PTHR11736">
    <property type="entry name" value="MELANOMA-ASSOCIATED ANTIGEN MAGE ANTIGEN"/>
    <property type="match status" value="1"/>
</dbReference>
<dbReference type="AlphaFoldDB" id="A0A0B2PZV3"/>
<dbReference type="InterPro" id="IPR037445">
    <property type="entry name" value="MAGE"/>
</dbReference>
<dbReference type="InterPro" id="IPR002190">
    <property type="entry name" value="MHD_dom"/>
</dbReference>
<dbReference type="Gene3D" id="1.10.10.1200">
    <property type="entry name" value="MAGE homology domain, winged helix WH1 motif"/>
    <property type="match status" value="1"/>
</dbReference>
<dbReference type="PANTHER" id="PTHR11736:SF14">
    <property type="entry name" value="NSE3 HOMOLOG, SMC5-SMC6 COMPLEX COMPONENT"/>
    <property type="match status" value="1"/>
</dbReference>
<sequence length="390" mass="44176">MAPLPPVMANAAEDFSQFGISKEEKDKLVGELIRYMLFKTHQNSGCPIKREELTQLVTKNYHQRNLPTFVINEAKEKLSFVFGYEMRELQRAHPSSKAQTRSSQQRPVTAFLNYNCDHHCVVGEIRGNQSWFTYYNVLVSSFMEMSHQCQDLMMLPPAATCVAALAPPDETGLRRDCVIPSSGNLMTTNRAANRMRLEILDSEVPYRLVEPIRRHNFDVRDRALYIAVQPRGPATQWHYCCRHPKKLDVVATITVADCVADSKSYILISQLPPNVYEKYVVDVNTAHLSGFTFVIISIVYLAGGKIPEENLWSQMRRMGLGETEASHPVLGNVKQALELLVQQRYLQKDKVNGPEGNTVYYELAERALDGPMNDRVKEYISQDNTSVGAA</sequence>
<evidence type="ECO:0000259" key="1">
    <source>
        <dbReference type="PROSITE" id="PS50838"/>
    </source>
</evidence>
<proteinExistence type="predicted"/>
<protein>
    <submittedName>
        <fullName evidence="2">Melanoma-associated antigen G1</fullName>
    </submittedName>
</protein>
<dbReference type="Proteomes" id="UP000053555">
    <property type="component" value="Unassembled WGS sequence"/>
</dbReference>
<evidence type="ECO:0000313" key="2">
    <source>
        <dbReference type="EMBL" id="KHN14640.1"/>
    </source>
</evidence>
<dbReference type="Pfam" id="PF01454">
    <property type="entry name" value="MAGE"/>
    <property type="match status" value="2"/>
</dbReference>
<gene>
    <name evidence="2" type="ORF">glysoja_024735</name>
</gene>
<name>A0A0B2PZV3_GLYSO</name>
<dbReference type="PROSITE" id="PS50838">
    <property type="entry name" value="MAGE"/>
    <property type="match status" value="1"/>
</dbReference>
<dbReference type="InterPro" id="IPR041898">
    <property type="entry name" value="MAGE_WH1"/>
</dbReference>